<dbReference type="EMBL" id="LAOJ01000001">
    <property type="protein sequence ID" value="KJV92028.1"/>
    <property type="molecule type" value="Genomic_DNA"/>
</dbReference>
<evidence type="ECO:0000256" key="1">
    <source>
        <dbReference type="SAM" id="SignalP"/>
    </source>
</evidence>
<dbReference type="STRING" id="33990.A3306_06265"/>
<evidence type="ECO:0000313" key="2">
    <source>
        <dbReference type="EMBL" id="KJV92028.1"/>
    </source>
</evidence>
<dbReference type="PATRIC" id="fig|1359194.3.peg.658"/>
<accession>A0A0F3QHJ0</accession>
<sequence>MKNKFKILKGFLATASLYGSLISSFNTAGVTVATTGSVVLSTGAGLAGVLNNGDIIQIAVGGLGTTILADKPNAQIGGINTLLNALAFGGVQVSQNVSIGALSATVGLNPNFGPLKFIANNATATITGVGNQTFTTMDFAGKSSTLQINDNLNIATTIDNTGTAGNGTLNLGNGVTITKDIGGTNSLLAVNINGSGNINFGRIVKANAINLANATANVVATGLITGILNYNADATLFAKGGISGNVNFNANGGNFSVYSNAGQTLTANFNNLDVGAYGSVTISHNGDNAGTAATINGTVGGTNPIANFNIINGNEFSTNIVLNGAINATNILFKRDVDKNPNFTIAINNNITGAIQNVSNGKNNFVLNIADGKKITGTIDSQNVLSTIINLAGNNEITGAITNATTINFNGANIKLDSAVNSTNFVIANDGATAIVTGLMTGDLGYNAAGSVTATGGLAGNINYNDNNGTFTLGAGKTLTGSAISTGGRSGTFVFVGDGTVTENLGIDGAGLTQIIFNGTDVVQGGVDATTLTVNTGANATIAGATTGSAVYAGAGNLTSTGNFTGGVDFKSKGGTFTLGADSKLTGTVTNGNNATVIALGNGSITGAITGLNTLEFSGGTGTTLNLSDIINTSINSNITNITYTNSTNASGTINVNTDLTAGTVTFNAGNADGGTIIINAPSTIGLVANAANGTIQIKLGGSLTISDPSAGTINEVDIADGTTYTIDAKGNNVNLFQNGEKIVFQGENSELDLINTGTTDGKFTLYANLNPSSINPTTPPDIYGIVRVSSTPNGLTIDNNDATIRTIGQDSTHRLKEFIVDDTEGVFRSTQQCRHGTTLIRHRITLTQLTFTY</sequence>
<protein>
    <submittedName>
        <fullName evidence="2">Putative cELL SURFACE ANTIGEN</fullName>
    </submittedName>
</protein>
<reference evidence="2 3" key="1">
    <citation type="submission" date="2015-02" db="EMBL/GenBank/DDBJ databases">
        <title>Genome Sequencing of Rickettsiales.</title>
        <authorList>
            <person name="Daugherty S.C."/>
            <person name="Su Q."/>
            <person name="Abolude K."/>
            <person name="Beier-Sexton M."/>
            <person name="Carlyon J.A."/>
            <person name="Carter R."/>
            <person name="Day N.P."/>
            <person name="Dumler S.J."/>
            <person name="Dyachenko V."/>
            <person name="Godinez A."/>
            <person name="Kurtti T.J."/>
            <person name="Lichay M."/>
            <person name="Mullins K.E."/>
            <person name="Ott S."/>
            <person name="Pappas-Brown V."/>
            <person name="Paris D.H."/>
            <person name="Patel P."/>
            <person name="Richards A.L."/>
            <person name="Sadzewicz L."/>
            <person name="Sears K."/>
            <person name="Seidman D."/>
            <person name="Sengamalay N."/>
            <person name="Stenos J."/>
            <person name="Tallon L.J."/>
            <person name="Vincent G."/>
            <person name="Fraser C.M."/>
            <person name="Munderloh U."/>
            <person name="Dunning-Hotopp J.C."/>
        </authorList>
    </citation>
    <scope>NUCLEOTIDE SEQUENCE [LARGE SCALE GENOMIC DNA]</scope>
    <source>
        <strain evidence="2 3">RML Mogi</strain>
    </source>
</reference>
<proteinExistence type="predicted"/>
<organism evidence="2 3">
    <name type="scientific">Rickettsia bellii str. RML Mogi</name>
    <dbReference type="NCBI Taxonomy" id="1359194"/>
    <lineage>
        <taxon>Bacteria</taxon>
        <taxon>Pseudomonadati</taxon>
        <taxon>Pseudomonadota</taxon>
        <taxon>Alphaproteobacteria</taxon>
        <taxon>Rickettsiales</taxon>
        <taxon>Rickettsiaceae</taxon>
        <taxon>Rickettsieae</taxon>
        <taxon>Rickettsia</taxon>
        <taxon>belli group</taxon>
    </lineage>
</organism>
<dbReference type="AlphaFoldDB" id="A0A0F3QHJ0"/>
<keyword evidence="1" id="KW-0732">Signal</keyword>
<name>A0A0F3QHJ0_RICBE</name>
<dbReference type="RefSeq" id="WP_045799681.1">
    <property type="nucleotide sequence ID" value="NZ_LAOJ01000001.1"/>
</dbReference>
<evidence type="ECO:0000313" key="3">
    <source>
        <dbReference type="Proteomes" id="UP000033689"/>
    </source>
</evidence>
<gene>
    <name evidence="2" type="ORF">RBEMOGI_0646</name>
</gene>
<feature type="chain" id="PRO_5002465506" evidence="1">
    <location>
        <begin position="29"/>
        <end position="854"/>
    </location>
</feature>
<comment type="caution">
    <text evidence="2">The sequence shown here is derived from an EMBL/GenBank/DDBJ whole genome shotgun (WGS) entry which is preliminary data.</text>
</comment>
<dbReference type="Proteomes" id="UP000033689">
    <property type="component" value="Unassembled WGS sequence"/>
</dbReference>
<feature type="signal peptide" evidence="1">
    <location>
        <begin position="1"/>
        <end position="28"/>
    </location>
</feature>